<dbReference type="OrthoDB" id="688937at2759"/>
<dbReference type="GO" id="GO:0043531">
    <property type="term" value="F:ADP binding"/>
    <property type="evidence" value="ECO:0007669"/>
    <property type="project" value="InterPro"/>
</dbReference>
<name>A0A7J9L4E1_GOSSC</name>
<dbReference type="InterPro" id="IPR027417">
    <property type="entry name" value="P-loop_NTPase"/>
</dbReference>
<dbReference type="PANTHER" id="PTHR19338">
    <property type="entry name" value="TRANSLOCASE OF INNER MITOCHONDRIAL MEMBRANE 13 HOMOLOG"/>
    <property type="match status" value="1"/>
</dbReference>
<evidence type="ECO:0000256" key="1">
    <source>
        <dbReference type="ARBA" id="ARBA00022737"/>
    </source>
</evidence>
<reference evidence="6 7" key="1">
    <citation type="journal article" date="2019" name="Genome Biol. Evol.">
        <title>Insights into the evolution of the New World diploid cottons (Gossypium, subgenus Houzingenia) based on genome sequencing.</title>
        <authorList>
            <person name="Grover C.E."/>
            <person name="Arick M.A. 2nd"/>
            <person name="Thrash A."/>
            <person name="Conover J.L."/>
            <person name="Sanders W.S."/>
            <person name="Peterson D.G."/>
            <person name="Frelichowski J.E."/>
            <person name="Scheffler J.A."/>
            <person name="Scheffler B.E."/>
            <person name="Wendel J.F."/>
        </authorList>
    </citation>
    <scope>NUCLEOTIDE SEQUENCE [LARGE SCALE GENOMIC DNA]</scope>
    <source>
        <strain evidence="6">1</strain>
        <tissue evidence="6">Leaf</tissue>
    </source>
</reference>
<dbReference type="SUPFAM" id="SSF52540">
    <property type="entry name" value="P-loop containing nucleoside triphosphate hydrolases"/>
    <property type="match status" value="1"/>
</dbReference>
<comment type="caution">
    <text evidence="6">The sequence shown here is derived from an EMBL/GenBank/DDBJ whole genome shotgun (WGS) entry which is preliminary data.</text>
</comment>
<feature type="domain" description="NB-ARC" evidence="4">
    <location>
        <begin position="160"/>
        <end position="197"/>
    </location>
</feature>
<evidence type="ECO:0000259" key="5">
    <source>
        <dbReference type="Pfam" id="PF18052"/>
    </source>
</evidence>
<feature type="domain" description="Disease resistance N-terminal" evidence="5">
    <location>
        <begin position="9"/>
        <end position="75"/>
    </location>
</feature>
<dbReference type="InterPro" id="IPR041118">
    <property type="entry name" value="Rx_N"/>
</dbReference>
<protein>
    <recommendedName>
        <fullName evidence="8">Rx N-terminal domain-containing protein</fullName>
    </recommendedName>
</protein>
<dbReference type="GO" id="GO:0006952">
    <property type="term" value="P:defense response"/>
    <property type="evidence" value="ECO:0007669"/>
    <property type="project" value="UniProtKB-KW"/>
</dbReference>
<evidence type="ECO:0008006" key="8">
    <source>
        <dbReference type="Google" id="ProtNLM"/>
    </source>
</evidence>
<dbReference type="Pfam" id="PF00931">
    <property type="entry name" value="NB-ARC"/>
    <property type="match status" value="1"/>
</dbReference>
<dbReference type="Proteomes" id="UP000593576">
    <property type="component" value="Unassembled WGS sequence"/>
</dbReference>
<dbReference type="InterPro" id="IPR002182">
    <property type="entry name" value="NB-ARC"/>
</dbReference>
<keyword evidence="7" id="KW-1185">Reference proteome</keyword>
<gene>
    <name evidence="6" type="ORF">Goshw_019148</name>
</gene>
<dbReference type="Pfam" id="PF18052">
    <property type="entry name" value="Rx_N"/>
    <property type="match status" value="1"/>
</dbReference>
<proteinExistence type="predicted"/>
<keyword evidence="3" id="KW-0611">Plant defense</keyword>
<evidence type="ECO:0000256" key="3">
    <source>
        <dbReference type="ARBA" id="ARBA00022821"/>
    </source>
</evidence>
<dbReference type="AlphaFoldDB" id="A0A7J9L4E1"/>
<evidence type="ECO:0000259" key="4">
    <source>
        <dbReference type="Pfam" id="PF00931"/>
    </source>
</evidence>
<evidence type="ECO:0000313" key="7">
    <source>
        <dbReference type="Proteomes" id="UP000593576"/>
    </source>
</evidence>
<evidence type="ECO:0000313" key="6">
    <source>
        <dbReference type="EMBL" id="MBA0853561.1"/>
    </source>
</evidence>
<dbReference type="PANTHER" id="PTHR19338:SF73">
    <property type="entry name" value="DISEASE RESISTANCE PROTEIN RGA2-LIKE"/>
    <property type="match status" value="1"/>
</dbReference>
<sequence length="220" mass="24876">MKFADKDKFSSYLKKWQTLLRIINASLENVEEKQTSSRSLELWLSDLRDVAYDAEDIIDELTTEARRRQITEDPDAASPTCKVGRYFSACFLRLNPSTAKFSTKMEFRLKSLTARLEEAVAMKDALSLVENDRGIRERPRTNSLVDESCVYGRECDKEIVLHLLMNDSDDSVGDSSVVSIVGMAGVGKTTLAQLVYTPYLAAVAELLDYQLFVALPRTWK</sequence>
<keyword evidence="2" id="KW-0547">Nucleotide-binding</keyword>
<dbReference type="Gene3D" id="3.40.50.300">
    <property type="entry name" value="P-loop containing nucleotide triphosphate hydrolases"/>
    <property type="match status" value="1"/>
</dbReference>
<keyword evidence="1" id="KW-0677">Repeat</keyword>
<evidence type="ECO:0000256" key="2">
    <source>
        <dbReference type="ARBA" id="ARBA00022741"/>
    </source>
</evidence>
<accession>A0A7J9L4E1</accession>
<organism evidence="6 7">
    <name type="scientific">Gossypium schwendimanii</name>
    <name type="common">Cotton</name>
    <dbReference type="NCBI Taxonomy" id="34291"/>
    <lineage>
        <taxon>Eukaryota</taxon>
        <taxon>Viridiplantae</taxon>
        <taxon>Streptophyta</taxon>
        <taxon>Embryophyta</taxon>
        <taxon>Tracheophyta</taxon>
        <taxon>Spermatophyta</taxon>
        <taxon>Magnoliopsida</taxon>
        <taxon>eudicotyledons</taxon>
        <taxon>Gunneridae</taxon>
        <taxon>Pentapetalae</taxon>
        <taxon>rosids</taxon>
        <taxon>malvids</taxon>
        <taxon>Malvales</taxon>
        <taxon>Malvaceae</taxon>
        <taxon>Malvoideae</taxon>
        <taxon>Gossypium</taxon>
    </lineage>
</organism>
<dbReference type="EMBL" id="JABFAF010000004">
    <property type="protein sequence ID" value="MBA0853561.1"/>
    <property type="molecule type" value="Genomic_DNA"/>
</dbReference>
<dbReference type="Gene3D" id="1.20.5.4130">
    <property type="match status" value="1"/>
</dbReference>